<gene>
    <name evidence="1" type="ORF">AUC71_02940</name>
</gene>
<proteinExistence type="predicted"/>
<organism evidence="1 2">
    <name type="scientific">Methyloceanibacter marginalis</name>
    <dbReference type="NCBI Taxonomy" id="1774971"/>
    <lineage>
        <taxon>Bacteria</taxon>
        <taxon>Pseudomonadati</taxon>
        <taxon>Pseudomonadota</taxon>
        <taxon>Alphaproteobacteria</taxon>
        <taxon>Hyphomicrobiales</taxon>
        <taxon>Hyphomicrobiaceae</taxon>
        <taxon>Methyloceanibacter</taxon>
    </lineage>
</organism>
<name>A0A1E3W7R7_9HYPH</name>
<evidence type="ECO:0000313" key="1">
    <source>
        <dbReference type="EMBL" id="ODS01865.1"/>
    </source>
</evidence>
<accession>A0A1E3W7R7</accession>
<keyword evidence="2" id="KW-1185">Reference proteome</keyword>
<dbReference type="AlphaFoldDB" id="A0A1E3W7R7"/>
<comment type="caution">
    <text evidence="1">The sequence shown here is derived from an EMBL/GenBank/DDBJ whole genome shotgun (WGS) entry which is preliminary data.</text>
</comment>
<protein>
    <submittedName>
        <fullName evidence="1">Uncharacterized protein</fullName>
    </submittedName>
</protein>
<evidence type="ECO:0000313" key="2">
    <source>
        <dbReference type="Proteomes" id="UP000095042"/>
    </source>
</evidence>
<reference evidence="1 2" key="1">
    <citation type="journal article" date="2016" name="Environ. Microbiol.">
        <title>New Methyloceanibacter diversity from North Sea sediments includes methanotroph containing solely the soluble methane monooxygenase.</title>
        <authorList>
            <person name="Vekeman B."/>
            <person name="Kerckhof F.M."/>
            <person name="Cremers G."/>
            <person name="de Vos P."/>
            <person name="Vandamme P."/>
            <person name="Boon N."/>
            <person name="Op den Camp H.J."/>
            <person name="Heylen K."/>
        </authorList>
    </citation>
    <scope>NUCLEOTIDE SEQUENCE [LARGE SCALE GENOMIC DNA]</scope>
    <source>
        <strain evidence="1 2">R-67177</strain>
    </source>
</reference>
<sequence>MRHFMRGAMPAIDKSDAVRLNQGCACITLDRKALGQALDSESGEPGFSQRLIAAQSHAFSNVPVFLSGDELAKMEEVIQAIEQVSELTQYSNAVLSWAPGIARRDFGPAGALMGYDFHLGETGPTLIEINTNAGGAFLNAALARAQVACCGEAVEFSSSQCSFEDLAFEMFLNEWARQGRSGRPRTIAIVDDVPEQQFLYPELVLARQALKQRGAHSVIADAPRLSYGGKTLTFEGEEVDLVYNRLTDFALERPEHRALRQAYEDGYVVLTPNPHNHALLADKRNMSVLSNSVMLESWGAAGERLARLQAVPPTVLLTSENAADLWQRRKTLFFKPSSGHGSKAVYRGDKITKRVWSEISKEKYVAQDLMRPSERIVMVDGSPVIRKLDVRLYTYQARTLIGAARIYQGQTTNLSTPGGGFAPLFIV</sequence>
<dbReference type="Proteomes" id="UP000095042">
    <property type="component" value="Unassembled WGS sequence"/>
</dbReference>
<dbReference type="EMBL" id="LPWD01000423">
    <property type="protein sequence ID" value="ODS01865.1"/>
    <property type="molecule type" value="Genomic_DNA"/>
</dbReference>